<dbReference type="SUPFAM" id="SSF46785">
    <property type="entry name" value="Winged helix' DNA-binding domain"/>
    <property type="match status" value="1"/>
</dbReference>
<feature type="domain" description="Transcription regulator PadR N-terminal" evidence="1">
    <location>
        <begin position="23"/>
        <end position="89"/>
    </location>
</feature>
<dbReference type="InterPro" id="IPR036388">
    <property type="entry name" value="WH-like_DNA-bd_sf"/>
</dbReference>
<dbReference type="RefSeq" id="WP_317490136.1">
    <property type="nucleotide sequence ID" value="NZ_CP136051.1"/>
</dbReference>
<dbReference type="Proteomes" id="UP001302349">
    <property type="component" value="Chromosome"/>
</dbReference>
<dbReference type="Pfam" id="PF03551">
    <property type="entry name" value="PadR"/>
    <property type="match status" value="1"/>
</dbReference>
<keyword evidence="3" id="KW-1185">Reference proteome</keyword>
<protein>
    <submittedName>
        <fullName evidence="2">Helix-turn-helix transcriptional regulator</fullName>
    </submittedName>
</protein>
<dbReference type="EMBL" id="CP136051">
    <property type="protein sequence ID" value="WOK07458.1"/>
    <property type="molecule type" value="Genomic_DNA"/>
</dbReference>
<proteinExistence type="predicted"/>
<accession>A0ABZ0IQW7</accession>
<evidence type="ECO:0000313" key="3">
    <source>
        <dbReference type="Proteomes" id="UP001302349"/>
    </source>
</evidence>
<organism evidence="2 3">
    <name type="scientific">Imperialibacter roseus</name>
    <dbReference type="NCBI Taxonomy" id="1324217"/>
    <lineage>
        <taxon>Bacteria</taxon>
        <taxon>Pseudomonadati</taxon>
        <taxon>Bacteroidota</taxon>
        <taxon>Cytophagia</taxon>
        <taxon>Cytophagales</taxon>
        <taxon>Flammeovirgaceae</taxon>
        <taxon>Imperialibacter</taxon>
    </lineage>
</organism>
<name>A0ABZ0IQW7_9BACT</name>
<evidence type="ECO:0000259" key="1">
    <source>
        <dbReference type="Pfam" id="PF03551"/>
    </source>
</evidence>
<dbReference type="Gene3D" id="1.10.10.10">
    <property type="entry name" value="Winged helix-like DNA-binding domain superfamily/Winged helix DNA-binding domain"/>
    <property type="match status" value="1"/>
</dbReference>
<reference evidence="2 3" key="1">
    <citation type="journal article" date="2023" name="Microbiol. Resour. Announc.">
        <title>Complete Genome Sequence of Imperialibacter roseus strain P4T.</title>
        <authorList>
            <person name="Tizabi D.R."/>
            <person name="Bachvaroff T."/>
            <person name="Hill R.T."/>
        </authorList>
    </citation>
    <scope>NUCLEOTIDE SEQUENCE [LARGE SCALE GENOMIC DNA]</scope>
    <source>
        <strain evidence="2 3">P4T</strain>
    </source>
</reference>
<sequence length="112" mass="12646">MKEFQLGEFEEIVLLTVGVLYPEAYGVALKDEIESRLKRKVSVGALQSALRRMEGKGYLHSREGEPNTERGGKPKRFFTITAYGKKALDHSKDVRLALYNDIPPVALDFKFA</sequence>
<evidence type="ECO:0000313" key="2">
    <source>
        <dbReference type="EMBL" id="WOK07458.1"/>
    </source>
</evidence>
<dbReference type="InterPro" id="IPR036390">
    <property type="entry name" value="WH_DNA-bd_sf"/>
</dbReference>
<gene>
    <name evidence="2" type="ORF">RT717_02330</name>
</gene>
<dbReference type="InterPro" id="IPR005149">
    <property type="entry name" value="Tscrpt_reg_PadR_N"/>
</dbReference>